<proteinExistence type="predicted"/>
<sequence length="513" mass="56247">MTKIQDTRKARERLAQLTGTLASTHTRKSHAVQTTQSIAERMARDPGLPVPNPTMSYWQDPEHSFAHLQSPSLPQDSDVVIIGSGITSVSTAEHLLRLEPQLRIVILEARSAISGATGRNGGHIKASPWADYHDLKQLFGKESGMKIIKFRMAHLDVFCKEAAALGDAGQVGLVRRTQALSTSYSPKAWEGSKMRLKDFLDDFPEERGKWEAIEDRAVLKSLGLSESACGTVRGPEGAAWPYRFVGAVLQKLLHGGHVTLETHTPVTAIERSSAPTLPYSVQTIRGSIQAKHVIHCTNGFAAHLLPSLKGKLWPFRGQMTVQSVPKNFPRLGGERSWSTVWERGFDYVTQSPGPDGYLYWGGGLLQVPDAAERELDLGCSNDGELSFECLDRLETAPARAFQDGDQAQIIRKWTGIMGCTGDGLPLVDRLPGFVSGREECDPRTGGEWIAAGFNGFGMVNCWLSGKGLAHLITGREEEARPWFPIDEFACSKERLGQMTPEESLTSFLAGLET</sequence>
<reference evidence="2 3" key="1">
    <citation type="submission" date="2013-03" db="EMBL/GenBank/DDBJ databases">
        <title>The Genome Sequence of Phialophora europaea CBS 101466.</title>
        <authorList>
            <consortium name="The Broad Institute Genomics Platform"/>
            <person name="Cuomo C."/>
            <person name="de Hoog S."/>
            <person name="Gorbushina A."/>
            <person name="Walker B."/>
            <person name="Young S.K."/>
            <person name="Zeng Q."/>
            <person name="Gargeya S."/>
            <person name="Fitzgerald M."/>
            <person name="Haas B."/>
            <person name="Abouelleil A."/>
            <person name="Allen A.W."/>
            <person name="Alvarado L."/>
            <person name="Arachchi H.M."/>
            <person name="Berlin A.M."/>
            <person name="Chapman S.B."/>
            <person name="Gainer-Dewar J."/>
            <person name="Goldberg J."/>
            <person name="Griggs A."/>
            <person name="Gujja S."/>
            <person name="Hansen M."/>
            <person name="Howarth C."/>
            <person name="Imamovic A."/>
            <person name="Ireland A."/>
            <person name="Larimer J."/>
            <person name="McCowan C."/>
            <person name="Murphy C."/>
            <person name="Pearson M."/>
            <person name="Poon T.W."/>
            <person name="Priest M."/>
            <person name="Roberts A."/>
            <person name="Saif S."/>
            <person name="Shea T."/>
            <person name="Sisk P."/>
            <person name="Sykes S."/>
            <person name="Wortman J."/>
            <person name="Nusbaum C."/>
            <person name="Birren B."/>
        </authorList>
    </citation>
    <scope>NUCLEOTIDE SEQUENCE [LARGE SCALE GENOMIC DNA]</scope>
    <source>
        <strain evidence="2 3">CBS 101466</strain>
    </source>
</reference>
<organism evidence="2 3">
    <name type="scientific">Cyphellophora europaea (strain CBS 101466)</name>
    <name type="common">Phialophora europaea</name>
    <dbReference type="NCBI Taxonomy" id="1220924"/>
    <lineage>
        <taxon>Eukaryota</taxon>
        <taxon>Fungi</taxon>
        <taxon>Dikarya</taxon>
        <taxon>Ascomycota</taxon>
        <taxon>Pezizomycotina</taxon>
        <taxon>Eurotiomycetes</taxon>
        <taxon>Chaetothyriomycetidae</taxon>
        <taxon>Chaetothyriales</taxon>
        <taxon>Cyphellophoraceae</taxon>
        <taxon>Cyphellophora</taxon>
    </lineage>
</organism>
<dbReference type="InterPro" id="IPR006076">
    <property type="entry name" value="FAD-dep_OxRdtase"/>
</dbReference>
<evidence type="ECO:0000313" key="2">
    <source>
        <dbReference type="EMBL" id="ETN45760.1"/>
    </source>
</evidence>
<dbReference type="PANTHER" id="PTHR13847">
    <property type="entry name" value="SARCOSINE DEHYDROGENASE-RELATED"/>
    <property type="match status" value="1"/>
</dbReference>
<dbReference type="InParanoid" id="W2SAV7"/>
<dbReference type="GeneID" id="19976932"/>
<dbReference type="InterPro" id="IPR036188">
    <property type="entry name" value="FAD/NAD-bd_sf"/>
</dbReference>
<dbReference type="Gene3D" id="3.50.50.60">
    <property type="entry name" value="FAD/NAD(P)-binding domain"/>
    <property type="match status" value="1"/>
</dbReference>
<dbReference type="Proteomes" id="UP000030752">
    <property type="component" value="Unassembled WGS sequence"/>
</dbReference>
<dbReference type="SUPFAM" id="SSF51905">
    <property type="entry name" value="FAD/NAD(P)-binding domain"/>
    <property type="match status" value="1"/>
</dbReference>
<evidence type="ECO:0000313" key="3">
    <source>
        <dbReference type="Proteomes" id="UP000030752"/>
    </source>
</evidence>
<dbReference type="EMBL" id="KB822712">
    <property type="protein sequence ID" value="ETN45760.1"/>
    <property type="molecule type" value="Genomic_DNA"/>
</dbReference>
<name>W2SAV7_CYPE1</name>
<dbReference type="VEuPathDB" id="FungiDB:HMPREF1541_09593"/>
<dbReference type="PANTHER" id="PTHR13847:SF213">
    <property type="entry name" value="DEPENDENT OXIDOREDUCTASE, PUTATIVE-RELATED"/>
    <property type="match status" value="1"/>
</dbReference>
<dbReference type="OrthoDB" id="512662at2759"/>
<accession>W2SAV7</accession>
<feature type="domain" description="FAD dependent oxidoreductase" evidence="1">
    <location>
        <begin position="78"/>
        <end position="471"/>
    </location>
</feature>
<dbReference type="AlphaFoldDB" id="W2SAV7"/>
<evidence type="ECO:0000259" key="1">
    <source>
        <dbReference type="Pfam" id="PF01266"/>
    </source>
</evidence>
<protein>
    <recommendedName>
        <fullName evidence="1">FAD dependent oxidoreductase domain-containing protein</fullName>
    </recommendedName>
</protein>
<dbReference type="HOGENOM" id="CLU_022730_2_1_1"/>
<dbReference type="GO" id="GO:0005737">
    <property type="term" value="C:cytoplasm"/>
    <property type="evidence" value="ECO:0007669"/>
    <property type="project" value="TreeGrafter"/>
</dbReference>
<dbReference type="Pfam" id="PF01266">
    <property type="entry name" value="DAO"/>
    <property type="match status" value="1"/>
</dbReference>
<keyword evidence="3" id="KW-1185">Reference proteome</keyword>
<dbReference type="RefSeq" id="XP_008712488.1">
    <property type="nucleotide sequence ID" value="XM_008714266.1"/>
</dbReference>
<dbReference type="Gene3D" id="3.30.9.10">
    <property type="entry name" value="D-Amino Acid Oxidase, subunit A, domain 2"/>
    <property type="match status" value="1"/>
</dbReference>
<dbReference type="STRING" id="1220924.W2SAV7"/>
<gene>
    <name evidence="2" type="ORF">HMPREF1541_09593</name>
</gene>
<dbReference type="eggNOG" id="ENOG502QRBS">
    <property type="taxonomic scope" value="Eukaryota"/>
</dbReference>